<dbReference type="Proteomes" id="UP000242180">
    <property type="component" value="Unassembled WGS sequence"/>
</dbReference>
<organism evidence="1 2">
    <name type="scientific">Syncephalastrum racemosum</name>
    <name type="common">Filamentous fungus</name>
    <dbReference type="NCBI Taxonomy" id="13706"/>
    <lineage>
        <taxon>Eukaryota</taxon>
        <taxon>Fungi</taxon>
        <taxon>Fungi incertae sedis</taxon>
        <taxon>Mucoromycota</taxon>
        <taxon>Mucoromycotina</taxon>
        <taxon>Mucoromycetes</taxon>
        <taxon>Mucorales</taxon>
        <taxon>Syncephalastraceae</taxon>
        <taxon>Syncephalastrum</taxon>
    </lineage>
</organism>
<gene>
    <name evidence="1" type="ORF">BCR43DRAFT_500012</name>
</gene>
<name>A0A1X2GZ75_SYNRA</name>
<protein>
    <submittedName>
        <fullName evidence="1">Uncharacterized protein</fullName>
    </submittedName>
</protein>
<dbReference type="AlphaFoldDB" id="A0A1X2GZ75"/>
<proteinExistence type="predicted"/>
<comment type="caution">
    <text evidence="1">The sequence shown here is derived from an EMBL/GenBank/DDBJ whole genome shotgun (WGS) entry which is preliminary data.</text>
</comment>
<keyword evidence="2" id="KW-1185">Reference proteome</keyword>
<accession>A0A1X2GZ75</accession>
<dbReference type="OrthoDB" id="2448606at2759"/>
<reference evidence="1 2" key="1">
    <citation type="submission" date="2016-07" db="EMBL/GenBank/DDBJ databases">
        <title>Pervasive Adenine N6-methylation of Active Genes in Fungi.</title>
        <authorList>
            <consortium name="DOE Joint Genome Institute"/>
            <person name="Mondo S.J."/>
            <person name="Dannebaum R.O."/>
            <person name="Kuo R.C."/>
            <person name="Labutti K."/>
            <person name="Haridas S."/>
            <person name="Kuo A."/>
            <person name="Salamov A."/>
            <person name="Ahrendt S.R."/>
            <person name="Lipzen A."/>
            <person name="Sullivan W."/>
            <person name="Andreopoulos W.B."/>
            <person name="Clum A."/>
            <person name="Lindquist E."/>
            <person name="Daum C."/>
            <person name="Ramamoorthy G.K."/>
            <person name="Gryganskyi A."/>
            <person name="Culley D."/>
            <person name="Magnuson J.K."/>
            <person name="James T.Y."/>
            <person name="O'Malley M.A."/>
            <person name="Stajich J.E."/>
            <person name="Spatafora J.W."/>
            <person name="Visel A."/>
            <person name="Grigoriev I.V."/>
        </authorList>
    </citation>
    <scope>NUCLEOTIDE SEQUENCE [LARGE SCALE GENOMIC DNA]</scope>
    <source>
        <strain evidence="1 2">NRRL 2496</strain>
    </source>
</reference>
<sequence>MRITWARGGMISRKRNGAFREQIGYLKVQNPQEAGNHNACNNDLLELGMLCKQAIEDDNLRTCLAIHAVGFLVHFYLMEPQADGLYLLTEVVHLYFPRSVEDLLEIVNSANKLKDVLRVFETRGIVDVNGRDRVKRNTPAVADLEAVTVKSQ</sequence>
<evidence type="ECO:0000313" key="2">
    <source>
        <dbReference type="Proteomes" id="UP000242180"/>
    </source>
</evidence>
<dbReference type="EMBL" id="MCGN01000014">
    <property type="protein sequence ID" value="ORY89566.1"/>
    <property type="molecule type" value="Genomic_DNA"/>
</dbReference>
<dbReference type="InParanoid" id="A0A1X2GZ75"/>
<dbReference type="OMA" id="MRITWAR"/>
<evidence type="ECO:0000313" key="1">
    <source>
        <dbReference type="EMBL" id="ORY89566.1"/>
    </source>
</evidence>